<dbReference type="Proteomes" id="UP000245783">
    <property type="component" value="Unassembled WGS sequence"/>
</dbReference>
<name>A0A316W5U9_9BASI</name>
<evidence type="ECO:0000256" key="1">
    <source>
        <dbReference type="SAM" id="MobiDB-lite"/>
    </source>
</evidence>
<gene>
    <name evidence="2" type="ORF">IE81DRAFT_322740</name>
</gene>
<sequence length="168" mass="17829">MGIVCSCFSTVFLWTGELLENLALAIGEISSILIRGIFSLLIGLCDVLAAISCCCRVPYSERPGRSGYTYDTVLLADSPPFLRGAPAAVSVPAASSGTGVLRSVFTKQGRQHRKDARAAKAQNEAARKKEAAIKKEAQDAEKAAAKQKAAADAKAAEVKEQVEEKSQK</sequence>
<dbReference type="GeneID" id="37035603"/>
<feature type="compositionally biased region" description="Basic and acidic residues" evidence="1">
    <location>
        <begin position="125"/>
        <end position="168"/>
    </location>
</feature>
<dbReference type="InParanoid" id="A0A316W5U9"/>
<protein>
    <submittedName>
        <fullName evidence="2">Uncharacterized protein</fullName>
    </submittedName>
</protein>
<evidence type="ECO:0000313" key="3">
    <source>
        <dbReference type="Proteomes" id="UP000245783"/>
    </source>
</evidence>
<dbReference type="AlphaFoldDB" id="A0A316W5U9"/>
<evidence type="ECO:0000313" key="2">
    <source>
        <dbReference type="EMBL" id="PWN43035.1"/>
    </source>
</evidence>
<reference evidence="2 3" key="1">
    <citation type="journal article" date="2018" name="Mol. Biol. Evol.">
        <title>Broad Genomic Sampling Reveals a Smut Pathogenic Ancestry of the Fungal Clade Ustilaginomycotina.</title>
        <authorList>
            <person name="Kijpornyongpan T."/>
            <person name="Mondo S.J."/>
            <person name="Barry K."/>
            <person name="Sandor L."/>
            <person name="Lee J."/>
            <person name="Lipzen A."/>
            <person name="Pangilinan J."/>
            <person name="LaButti K."/>
            <person name="Hainaut M."/>
            <person name="Henrissat B."/>
            <person name="Grigoriev I.V."/>
            <person name="Spatafora J.W."/>
            <person name="Aime M.C."/>
        </authorList>
    </citation>
    <scope>NUCLEOTIDE SEQUENCE [LARGE SCALE GENOMIC DNA]</scope>
    <source>
        <strain evidence="2 3">MCA 4658</strain>
    </source>
</reference>
<keyword evidence="3" id="KW-1185">Reference proteome</keyword>
<dbReference type="EMBL" id="KZ819373">
    <property type="protein sequence ID" value="PWN43035.1"/>
    <property type="molecule type" value="Genomic_DNA"/>
</dbReference>
<accession>A0A316W5U9</accession>
<proteinExistence type="predicted"/>
<feature type="region of interest" description="Disordered" evidence="1">
    <location>
        <begin position="109"/>
        <end position="168"/>
    </location>
</feature>
<organism evidence="2 3">
    <name type="scientific">Ceraceosorus guamensis</name>
    <dbReference type="NCBI Taxonomy" id="1522189"/>
    <lineage>
        <taxon>Eukaryota</taxon>
        <taxon>Fungi</taxon>
        <taxon>Dikarya</taxon>
        <taxon>Basidiomycota</taxon>
        <taxon>Ustilaginomycotina</taxon>
        <taxon>Exobasidiomycetes</taxon>
        <taxon>Ceraceosorales</taxon>
        <taxon>Ceraceosoraceae</taxon>
        <taxon>Ceraceosorus</taxon>
    </lineage>
</organism>
<dbReference type="OrthoDB" id="3362884at2759"/>
<dbReference type="RefSeq" id="XP_025370195.1">
    <property type="nucleotide sequence ID" value="XM_025513733.1"/>
</dbReference>